<sequence length="202" mass="22622">MSTVVHHKSFERFAGFGSKVLAAWYPDLQSYYGEHLEALLANDPTLIRNYSSSVFACATVNFGPRTQCFRHTDCANLPFGLCAITSLGSFDHKQGGHLILWQCRLVIEFPPGSTVLIPSAVISHCNTAIGINEHRYSFTQYSAGSLFRWIQHGFKLDDEYYKGMTEDEISEDTKQNASRWANGLSMLPTLNTIRCTPDVSDD</sequence>
<evidence type="ECO:0000313" key="2">
    <source>
        <dbReference type="Proteomes" id="UP000053424"/>
    </source>
</evidence>
<dbReference type="Gene3D" id="3.60.130.30">
    <property type="match status" value="1"/>
</dbReference>
<protein>
    <submittedName>
        <fullName evidence="1">Uncharacterized protein</fullName>
    </submittedName>
</protein>
<dbReference type="STRING" id="686832.A0A0C2X9P4"/>
<dbReference type="Proteomes" id="UP000053424">
    <property type="component" value="Unassembled WGS sequence"/>
</dbReference>
<evidence type="ECO:0000313" key="1">
    <source>
        <dbReference type="EMBL" id="KIM34753.1"/>
    </source>
</evidence>
<organism evidence="1 2">
    <name type="scientific">Hebeloma cylindrosporum</name>
    <dbReference type="NCBI Taxonomy" id="76867"/>
    <lineage>
        <taxon>Eukaryota</taxon>
        <taxon>Fungi</taxon>
        <taxon>Dikarya</taxon>
        <taxon>Basidiomycota</taxon>
        <taxon>Agaricomycotina</taxon>
        <taxon>Agaricomycetes</taxon>
        <taxon>Agaricomycetidae</taxon>
        <taxon>Agaricales</taxon>
        <taxon>Agaricineae</taxon>
        <taxon>Hymenogastraceae</taxon>
        <taxon>Hebeloma</taxon>
    </lineage>
</organism>
<dbReference type="OrthoDB" id="3025143at2759"/>
<accession>A0A0C2X9P4</accession>
<keyword evidence="2" id="KW-1185">Reference proteome</keyword>
<reference evidence="2" key="2">
    <citation type="submission" date="2015-01" db="EMBL/GenBank/DDBJ databases">
        <title>Evolutionary Origins and Diversification of the Mycorrhizal Mutualists.</title>
        <authorList>
            <consortium name="DOE Joint Genome Institute"/>
            <consortium name="Mycorrhizal Genomics Consortium"/>
            <person name="Kohler A."/>
            <person name="Kuo A."/>
            <person name="Nagy L.G."/>
            <person name="Floudas D."/>
            <person name="Copeland A."/>
            <person name="Barry K.W."/>
            <person name="Cichocki N."/>
            <person name="Veneault-Fourrey C."/>
            <person name="LaButti K."/>
            <person name="Lindquist E.A."/>
            <person name="Lipzen A."/>
            <person name="Lundell T."/>
            <person name="Morin E."/>
            <person name="Murat C."/>
            <person name="Riley R."/>
            <person name="Ohm R."/>
            <person name="Sun H."/>
            <person name="Tunlid A."/>
            <person name="Henrissat B."/>
            <person name="Grigoriev I.V."/>
            <person name="Hibbett D.S."/>
            <person name="Martin F."/>
        </authorList>
    </citation>
    <scope>NUCLEOTIDE SEQUENCE [LARGE SCALE GENOMIC DNA]</scope>
    <source>
        <strain evidence="2">h7</strain>
    </source>
</reference>
<reference evidence="1 2" key="1">
    <citation type="submission" date="2014-04" db="EMBL/GenBank/DDBJ databases">
        <authorList>
            <consortium name="DOE Joint Genome Institute"/>
            <person name="Kuo A."/>
            <person name="Gay G."/>
            <person name="Dore J."/>
            <person name="Kohler A."/>
            <person name="Nagy L.G."/>
            <person name="Floudas D."/>
            <person name="Copeland A."/>
            <person name="Barry K.W."/>
            <person name="Cichocki N."/>
            <person name="Veneault-Fourrey C."/>
            <person name="LaButti K."/>
            <person name="Lindquist E.A."/>
            <person name="Lipzen A."/>
            <person name="Lundell T."/>
            <person name="Morin E."/>
            <person name="Murat C."/>
            <person name="Sun H."/>
            <person name="Tunlid A."/>
            <person name="Henrissat B."/>
            <person name="Grigoriev I.V."/>
            <person name="Hibbett D.S."/>
            <person name="Martin F."/>
            <person name="Nordberg H.P."/>
            <person name="Cantor M.N."/>
            <person name="Hua S.X."/>
        </authorList>
    </citation>
    <scope>NUCLEOTIDE SEQUENCE [LARGE SCALE GENOMIC DNA]</scope>
    <source>
        <strain evidence="2">h7</strain>
    </source>
</reference>
<name>A0A0C2X9P4_HEBCY</name>
<dbReference type="HOGENOM" id="CLU_031314_0_0_1"/>
<dbReference type="EMBL" id="KN831860">
    <property type="protein sequence ID" value="KIM34753.1"/>
    <property type="molecule type" value="Genomic_DNA"/>
</dbReference>
<dbReference type="AlphaFoldDB" id="A0A0C2X9P4"/>
<gene>
    <name evidence="1" type="ORF">M413DRAFT_20884</name>
</gene>
<proteinExistence type="predicted"/>